<dbReference type="EMBL" id="KV425551">
    <property type="protein sequence ID" value="KZT30766.1"/>
    <property type="molecule type" value="Genomic_DNA"/>
</dbReference>
<organism evidence="3 4">
    <name type="scientific">Neolentinus lepideus HHB14362 ss-1</name>
    <dbReference type="NCBI Taxonomy" id="1314782"/>
    <lineage>
        <taxon>Eukaryota</taxon>
        <taxon>Fungi</taxon>
        <taxon>Dikarya</taxon>
        <taxon>Basidiomycota</taxon>
        <taxon>Agaricomycotina</taxon>
        <taxon>Agaricomycetes</taxon>
        <taxon>Gloeophyllales</taxon>
        <taxon>Gloeophyllaceae</taxon>
        <taxon>Neolentinus</taxon>
    </lineage>
</organism>
<dbReference type="InterPro" id="IPR046896">
    <property type="entry name" value="Cup1-like_N"/>
</dbReference>
<evidence type="ECO:0000313" key="4">
    <source>
        <dbReference type="Proteomes" id="UP000076761"/>
    </source>
</evidence>
<name>A0A165W752_9AGAM</name>
<feature type="region of interest" description="Disordered" evidence="1">
    <location>
        <begin position="334"/>
        <end position="362"/>
    </location>
</feature>
<sequence>MTFVKSISYKSISSLYRGYLREIRRLPHEYLRLFFRLKARDDVEAISSTRGQRGLRERKQRRVLKEVIKLKAANVGDRTAFVHVLDLAYGRKGKLKWELLEPLLEYPGAPLPDPIIPNVDKSRPPSYSPEIIALLTSPYGRPTKPLTPSSLITPPILPPQVDPSSEEARLLGTLSKRREVNLRRCFFKTQTGRVYPPLQVVVREQTKVPGSVAESSSHDALTQAGIRGMAMQGAGVFEEVLQLADSGSHSRPINPFSSSLRPRFLRRRYRELLGSLPILTYNYPPTLKGSQRSPYEVSLASNALTKSIPRTARGVPSIDADDLAWIKFSSEDGKDAAKSNSRQRTAEQKQGIERNRSVINIM</sequence>
<dbReference type="Proteomes" id="UP000076761">
    <property type="component" value="Unassembled WGS sequence"/>
</dbReference>
<reference evidence="3 4" key="1">
    <citation type="journal article" date="2016" name="Mol. Biol. Evol.">
        <title>Comparative Genomics of Early-Diverging Mushroom-Forming Fungi Provides Insights into the Origins of Lignocellulose Decay Capabilities.</title>
        <authorList>
            <person name="Nagy L.G."/>
            <person name="Riley R."/>
            <person name="Tritt A."/>
            <person name="Adam C."/>
            <person name="Daum C."/>
            <person name="Floudas D."/>
            <person name="Sun H."/>
            <person name="Yadav J.S."/>
            <person name="Pangilinan J."/>
            <person name="Larsson K.H."/>
            <person name="Matsuura K."/>
            <person name="Barry K."/>
            <person name="Labutti K."/>
            <person name="Kuo R."/>
            <person name="Ohm R.A."/>
            <person name="Bhattacharya S.S."/>
            <person name="Shirouzu T."/>
            <person name="Yoshinaga Y."/>
            <person name="Martin F.M."/>
            <person name="Grigoriev I.V."/>
            <person name="Hibbett D.S."/>
        </authorList>
    </citation>
    <scope>NUCLEOTIDE SEQUENCE [LARGE SCALE GENOMIC DNA]</scope>
    <source>
        <strain evidence="3 4">HHB14362 ss-1</strain>
    </source>
</reference>
<dbReference type="OrthoDB" id="198652at2759"/>
<evidence type="ECO:0000259" key="2">
    <source>
        <dbReference type="Pfam" id="PF20263"/>
    </source>
</evidence>
<gene>
    <name evidence="3" type="ORF">NEOLEDRAFT_1083128</name>
</gene>
<proteinExistence type="predicted"/>
<protein>
    <recommendedName>
        <fullName evidence="2">LYR motif-containing protein Cup1-like N-terminal domain-containing protein</fullName>
    </recommendedName>
</protein>
<dbReference type="InParanoid" id="A0A165W752"/>
<evidence type="ECO:0000256" key="1">
    <source>
        <dbReference type="SAM" id="MobiDB-lite"/>
    </source>
</evidence>
<feature type="compositionally biased region" description="Basic and acidic residues" evidence="1">
    <location>
        <begin position="344"/>
        <end position="356"/>
    </location>
</feature>
<accession>A0A165W752</accession>
<evidence type="ECO:0000313" key="3">
    <source>
        <dbReference type="EMBL" id="KZT30766.1"/>
    </source>
</evidence>
<dbReference type="Pfam" id="PF20263">
    <property type="entry name" value="LYRM2-like"/>
    <property type="match status" value="1"/>
</dbReference>
<keyword evidence="4" id="KW-1185">Reference proteome</keyword>
<feature type="domain" description="LYR motif-containing protein Cup1-like N-terminal" evidence="2">
    <location>
        <begin position="15"/>
        <end position="100"/>
    </location>
</feature>
<dbReference type="AlphaFoldDB" id="A0A165W752"/>